<dbReference type="Proteomes" id="UP000078492">
    <property type="component" value="Unassembled WGS sequence"/>
</dbReference>
<evidence type="ECO:0000313" key="2">
    <source>
        <dbReference type="Proteomes" id="UP000078492"/>
    </source>
</evidence>
<keyword evidence="2" id="KW-1185">Reference proteome</keyword>
<name>A0A151J180_9HYME</name>
<evidence type="ECO:0000313" key="1">
    <source>
        <dbReference type="EMBL" id="KYN15536.1"/>
    </source>
</evidence>
<dbReference type="EMBL" id="KQ980571">
    <property type="protein sequence ID" value="KYN15536.1"/>
    <property type="molecule type" value="Genomic_DNA"/>
</dbReference>
<gene>
    <name evidence="1" type="ORF">ALC57_12237</name>
</gene>
<accession>A0A151J180</accession>
<protein>
    <submittedName>
        <fullName evidence="1">Uncharacterized protein</fullName>
    </submittedName>
</protein>
<sequence>MVEGKSDGRMGTWKRAKEETIRRGFAHWSCCRKMEIAPSSLRSLRVARQRLSESLNLQSATTVILPTEATSLSSSRARIASAVGRKTISRRFFGRFRSYSFHSQQRSATYLVEAMVKKSNPWLYNRKSFQPLLTAFFFPLCCNLFARMGNPAYVCLVTRRTVEKIGSHTVLHTHCGNNIPTRNATIRGGNDRVVVGYGVQLYGSSSNLPWVRLGTPKKAEVGRQAGRHAVVVLGAA</sequence>
<proteinExistence type="predicted"/>
<organism evidence="1 2">
    <name type="scientific">Trachymyrmex cornetzi</name>
    <dbReference type="NCBI Taxonomy" id="471704"/>
    <lineage>
        <taxon>Eukaryota</taxon>
        <taxon>Metazoa</taxon>
        <taxon>Ecdysozoa</taxon>
        <taxon>Arthropoda</taxon>
        <taxon>Hexapoda</taxon>
        <taxon>Insecta</taxon>
        <taxon>Pterygota</taxon>
        <taxon>Neoptera</taxon>
        <taxon>Endopterygota</taxon>
        <taxon>Hymenoptera</taxon>
        <taxon>Apocrita</taxon>
        <taxon>Aculeata</taxon>
        <taxon>Formicoidea</taxon>
        <taxon>Formicidae</taxon>
        <taxon>Myrmicinae</taxon>
        <taxon>Trachymyrmex</taxon>
    </lineage>
</organism>
<dbReference type="AlphaFoldDB" id="A0A151J180"/>
<reference evidence="1 2" key="1">
    <citation type="submission" date="2015-09" db="EMBL/GenBank/DDBJ databases">
        <title>Trachymyrmex cornetzi WGS genome.</title>
        <authorList>
            <person name="Nygaard S."/>
            <person name="Hu H."/>
            <person name="Boomsma J."/>
            <person name="Zhang G."/>
        </authorList>
    </citation>
    <scope>NUCLEOTIDE SEQUENCE [LARGE SCALE GENOMIC DNA]</scope>
    <source>
        <strain evidence="1">Tcor2-1</strain>
        <tissue evidence="1">Whole body</tissue>
    </source>
</reference>